<reference evidence="2 3" key="1">
    <citation type="journal article" date="2024" name="Commun. Biol.">
        <title>Comparative genomic analysis of thermophilic fungi reveals convergent evolutionary adaptations and gene losses.</title>
        <authorList>
            <person name="Steindorff A.S."/>
            <person name="Aguilar-Pontes M.V."/>
            <person name="Robinson A.J."/>
            <person name="Andreopoulos B."/>
            <person name="LaButti K."/>
            <person name="Kuo A."/>
            <person name="Mondo S."/>
            <person name="Riley R."/>
            <person name="Otillar R."/>
            <person name="Haridas S."/>
            <person name="Lipzen A."/>
            <person name="Grimwood J."/>
            <person name="Schmutz J."/>
            <person name="Clum A."/>
            <person name="Reid I.D."/>
            <person name="Moisan M.C."/>
            <person name="Butler G."/>
            <person name="Nguyen T.T.M."/>
            <person name="Dewar K."/>
            <person name="Conant G."/>
            <person name="Drula E."/>
            <person name="Henrissat B."/>
            <person name="Hansel C."/>
            <person name="Singer S."/>
            <person name="Hutchinson M.I."/>
            <person name="de Vries R.P."/>
            <person name="Natvig D.O."/>
            <person name="Powell A.J."/>
            <person name="Tsang A."/>
            <person name="Grigoriev I.V."/>
        </authorList>
    </citation>
    <scope>NUCLEOTIDE SEQUENCE [LARGE SCALE GENOMIC DNA]</scope>
    <source>
        <strain evidence="2 3">CBS 494.80</strain>
    </source>
</reference>
<sequence length="430" mass="47215">MDGAKRQRMTPSHSDQIRDQVENPKFDKATLVSIQIPPYNASIARHDSESSIARIPDTPLVEGLPSIGRTSCTPAEVSSYDSSSDRPKSGPIIADVANPAAMEGSHIDLRSDPPGAKQVPLYDMTSTLGEALEKWEQELEQRYEALQGSKTLELRAALAKSQMAQQFENTNHRETMSRLDIVQKSEVKLKAELSELKRKDNESARANEVWRKATWRRMVKDSKSMDEGERNAIRQCHHEHLVKARYEAYQEGLLDGRASSNITRTKPWLCPSDGGRLDSKASGVQGTVERSRISLSEIAGLKATDPPQNFKHHSTPASAGPRRSIEGGSSNNLRQRNCLGTHEASAVLRTIDEKRTVASKNSKDSPTAITSLLDQASNSTINGTTFRPSNRPVLDRDPSTSSASESDSPIPAVRKCKKTGTVSVSGTRHV</sequence>
<gene>
    <name evidence="2" type="ORF">VTL71DRAFT_9672</name>
</gene>
<comment type="caution">
    <text evidence="2">The sequence shown here is derived from an EMBL/GenBank/DDBJ whole genome shotgun (WGS) entry which is preliminary data.</text>
</comment>
<protein>
    <submittedName>
        <fullName evidence="2">Uncharacterized protein</fullName>
    </submittedName>
</protein>
<feature type="region of interest" description="Disordered" evidence="1">
    <location>
        <begin position="1"/>
        <end position="29"/>
    </location>
</feature>
<feature type="region of interest" description="Disordered" evidence="1">
    <location>
        <begin position="56"/>
        <end position="90"/>
    </location>
</feature>
<feature type="region of interest" description="Disordered" evidence="1">
    <location>
        <begin position="300"/>
        <end position="337"/>
    </location>
</feature>
<keyword evidence="3" id="KW-1185">Reference proteome</keyword>
<dbReference type="EMBL" id="JAZHXI010000023">
    <property type="protein sequence ID" value="KAL2060277.1"/>
    <property type="molecule type" value="Genomic_DNA"/>
</dbReference>
<feature type="compositionally biased region" description="Polar residues" evidence="1">
    <location>
        <begin position="420"/>
        <end position="430"/>
    </location>
</feature>
<name>A0ABR4BRH2_9HELO</name>
<feature type="compositionally biased region" description="Polar residues" evidence="1">
    <location>
        <begin position="372"/>
        <end position="388"/>
    </location>
</feature>
<evidence type="ECO:0000313" key="3">
    <source>
        <dbReference type="Proteomes" id="UP001595075"/>
    </source>
</evidence>
<evidence type="ECO:0000256" key="1">
    <source>
        <dbReference type="SAM" id="MobiDB-lite"/>
    </source>
</evidence>
<dbReference type="Proteomes" id="UP001595075">
    <property type="component" value="Unassembled WGS sequence"/>
</dbReference>
<evidence type="ECO:0000313" key="2">
    <source>
        <dbReference type="EMBL" id="KAL2060277.1"/>
    </source>
</evidence>
<feature type="region of interest" description="Disordered" evidence="1">
    <location>
        <begin position="372"/>
        <end position="430"/>
    </location>
</feature>
<organism evidence="2 3">
    <name type="scientific">Oculimacula yallundae</name>
    <dbReference type="NCBI Taxonomy" id="86028"/>
    <lineage>
        <taxon>Eukaryota</taxon>
        <taxon>Fungi</taxon>
        <taxon>Dikarya</taxon>
        <taxon>Ascomycota</taxon>
        <taxon>Pezizomycotina</taxon>
        <taxon>Leotiomycetes</taxon>
        <taxon>Helotiales</taxon>
        <taxon>Ploettnerulaceae</taxon>
        <taxon>Oculimacula</taxon>
    </lineage>
</organism>
<accession>A0ABR4BRH2</accession>
<feature type="compositionally biased region" description="Basic and acidic residues" evidence="1">
    <location>
        <begin position="15"/>
        <end position="28"/>
    </location>
</feature>
<proteinExistence type="predicted"/>
<feature type="compositionally biased region" description="Low complexity" evidence="1">
    <location>
        <begin position="399"/>
        <end position="411"/>
    </location>
</feature>